<feature type="transmembrane region" description="Helical" evidence="2">
    <location>
        <begin position="7"/>
        <end position="30"/>
    </location>
</feature>
<comment type="caution">
    <text evidence="3">The sequence shown here is derived from an EMBL/GenBank/DDBJ whole genome shotgun (WGS) entry which is preliminary data.</text>
</comment>
<protein>
    <submittedName>
        <fullName evidence="3">Uncharacterized protein</fullName>
    </submittedName>
</protein>
<keyword evidence="2" id="KW-1133">Transmembrane helix</keyword>
<keyword evidence="2" id="KW-0472">Membrane</keyword>
<evidence type="ECO:0000256" key="1">
    <source>
        <dbReference type="SAM" id="MobiDB-lite"/>
    </source>
</evidence>
<dbReference type="EMBL" id="BAAALF010000001">
    <property type="protein sequence ID" value="GAA1215248.1"/>
    <property type="molecule type" value="Genomic_DNA"/>
</dbReference>
<feature type="region of interest" description="Disordered" evidence="1">
    <location>
        <begin position="86"/>
        <end position="130"/>
    </location>
</feature>
<feature type="transmembrane region" description="Helical" evidence="2">
    <location>
        <begin position="36"/>
        <end position="57"/>
    </location>
</feature>
<organism evidence="3 4">
    <name type="scientific">Kitasatospora nipponensis</name>
    <dbReference type="NCBI Taxonomy" id="258049"/>
    <lineage>
        <taxon>Bacteria</taxon>
        <taxon>Bacillati</taxon>
        <taxon>Actinomycetota</taxon>
        <taxon>Actinomycetes</taxon>
        <taxon>Kitasatosporales</taxon>
        <taxon>Streptomycetaceae</taxon>
        <taxon>Kitasatospora</taxon>
    </lineage>
</organism>
<keyword evidence="4" id="KW-1185">Reference proteome</keyword>
<evidence type="ECO:0000313" key="4">
    <source>
        <dbReference type="Proteomes" id="UP001500037"/>
    </source>
</evidence>
<keyword evidence="2" id="KW-0812">Transmembrane</keyword>
<name>A0ABN1VKP4_9ACTN</name>
<accession>A0ABN1VKP4</accession>
<reference evidence="3 4" key="1">
    <citation type="journal article" date="2019" name="Int. J. Syst. Evol. Microbiol.">
        <title>The Global Catalogue of Microorganisms (GCM) 10K type strain sequencing project: providing services to taxonomists for standard genome sequencing and annotation.</title>
        <authorList>
            <consortium name="The Broad Institute Genomics Platform"/>
            <consortium name="The Broad Institute Genome Sequencing Center for Infectious Disease"/>
            <person name="Wu L."/>
            <person name="Ma J."/>
        </authorList>
    </citation>
    <scope>NUCLEOTIDE SEQUENCE [LARGE SCALE GENOMIC DNA]</scope>
    <source>
        <strain evidence="3 4">JCM 13004</strain>
    </source>
</reference>
<sequence>MAHRWAWWTAAGVCATAGTGLVAVAVLVDMVTAEKLASIGGALIALVGLAITMRELLQGGGSGRERQVHAENGGVAAGDNIIAAGASGPPATGGSDPWPHIDKRDVNATGQGSIAAGGDIHGIDLNRSQP</sequence>
<dbReference type="Proteomes" id="UP001500037">
    <property type="component" value="Unassembled WGS sequence"/>
</dbReference>
<gene>
    <name evidence="3" type="ORF">GCM10009665_01350</name>
</gene>
<proteinExistence type="predicted"/>
<evidence type="ECO:0000313" key="3">
    <source>
        <dbReference type="EMBL" id="GAA1215248.1"/>
    </source>
</evidence>
<evidence type="ECO:0000256" key="2">
    <source>
        <dbReference type="SAM" id="Phobius"/>
    </source>
</evidence>
<feature type="compositionally biased region" description="Low complexity" evidence="1">
    <location>
        <begin position="86"/>
        <end position="95"/>
    </location>
</feature>